<evidence type="ECO:0000256" key="3">
    <source>
        <dbReference type="ARBA" id="ARBA00022679"/>
    </source>
</evidence>
<dbReference type="GO" id="GO:0032259">
    <property type="term" value="P:methylation"/>
    <property type="evidence" value="ECO:0007669"/>
    <property type="project" value="UniProtKB-KW"/>
</dbReference>
<dbReference type="PANTHER" id="PTHR33841">
    <property type="entry name" value="DNA METHYLTRANSFERASE YEEA-RELATED"/>
    <property type="match status" value="1"/>
</dbReference>
<comment type="catalytic activity">
    <reaction evidence="4">
        <text>a 2'-deoxyadenosine in DNA + S-adenosyl-L-methionine = an N(6)-methyl-2'-deoxyadenosine in DNA + S-adenosyl-L-homocysteine + H(+)</text>
        <dbReference type="Rhea" id="RHEA:15197"/>
        <dbReference type="Rhea" id="RHEA-COMP:12418"/>
        <dbReference type="Rhea" id="RHEA-COMP:12419"/>
        <dbReference type="ChEBI" id="CHEBI:15378"/>
        <dbReference type="ChEBI" id="CHEBI:57856"/>
        <dbReference type="ChEBI" id="CHEBI:59789"/>
        <dbReference type="ChEBI" id="CHEBI:90615"/>
        <dbReference type="ChEBI" id="CHEBI:90616"/>
        <dbReference type="EC" id="2.1.1.72"/>
    </reaction>
</comment>
<dbReference type="Pfam" id="PF12950">
    <property type="entry name" value="TaqI_C"/>
    <property type="match status" value="1"/>
</dbReference>
<evidence type="ECO:0000313" key="7">
    <source>
        <dbReference type="Proteomes" id="UP000028007"/>
    </source>
</evidence>
<comment type="caution">
    <text evidence="6">The sequence shown here is derived from an EMBL/GenBank/DDBJ whole genome shotgun (WGS) entry which is preliminary data.</text>
</comment>
<name>A0A081PIB8_9SPHI</name>
<evidence type="ECO:0000259" key="5">
    <source>
        <dbReference type="Pfam" id="PF12950"/>
    </source>
</evidence>
<feature type="non-terminal residue" evidence="6">
    <location>
        <position position="1"/>
    </location>
</feature>
<accession>A0A081PIB8</accession>
<gene>
    <name evidence="6" type="ORF">N180_21135</name>
</gene>
<dbReference type="InterPro" id="IPR025931">
    <property type="entry name" value="TaqI_C"/>
</dbReference>
<keyword evidence="7" id="KW-1185">Reference proteome</keyword>
<dbReference type="EC" id="2.1.1.72" evidence="1"/>
<proteinExistence type="predicted"/>
<keyword evidence="2" id="KW-0489">Methyltransferase</keyword>
<feature type="domain" description="TaqI-like C-terminal specificity" evidence="5">
    <location>
        <begin position="82"/>
        <end position="187"/>
    </location>
</feature>
<dbReference type="EMBL" id="JNFF01000038">
    <property type="protein sequence ID" value="KEQ30441.1"/>
    <property type="molecule type" value="Genomic_DNA"/>
</dbReference>
<sequence>SVFFRQNKNTSTYIGSDSWVVLTSLEKQIKDKIQLIGKPLKDWDININYGIKTGFNEAFIITGEQRKKIIEQDPKSAEIIRPILRGRDIKRYSYEFADLWLINIHNGLKENGLKPIDINDYPIVKKHLDKSYSQLSKRTDKGDTLYNLRNCAYMEDFYKQKIVWGEISDRSNFALDNQDLFFCKTTNVT</sequence>
<evidence type="ECO:0000256" key="1">
    <source>
        <dbReference type="ARBA" id="ARBA00011900"/>
    </source>
</evidence>
<dbReference type="PANTHER" id="PTHR33841:SF1">
    <property type="entry name" value="DNA METHYLTRANSFERASE A"/>
    <property type="match status" value="1"/>
</dbReference>
<dbReference type="eggNOG" id="COG0827">
    <property type="taxonomic scope" value="Bacteria"/>
</dbReference>
<dbReference type="RefSeq" id="WP_201771372.1">
    <property type="nucleotide sequence ID" value="NZ_JNFF01000038.1"/>
</dbReference>
<protein>
    <recommendedName>
        <fullName evidence="1">site-specific DNA-methyltransferase (adenine-specific)</fullName>
        <ecNumber evidence="1">2.1.1.72</ecNumber>
    </recommendedName>
</protein>
<dbReference type="Proteomes" id="UP000028007">
    <property type="component" value="Unassembled WGS sequence"/>
</dbReference>
<dbReference type="InterPro" id="IPR050953">
    <property type="entry name" value="N4_N6_ade-DNA_methylase"/>
</dbReference>
<evidence type="ECO:0000256" key="2">
    <source>
        <dbReference type="ARBA" id="ARBA00022603"/>
    </source>
</evidence>
<reference evidence="6 7" key="1">
    <citation type="journal article" date="1992" name="Int. J. Syst. Bacteriol.">
        <title>Sphingobacterium antarcticus sp. nov. a Psychrotrophic Bacterium from the Soils of Schirmacher Oasis, Antarctica.</title>
        <authorList>
            <person name="Shivaji S."/>
            <person name="Ray M.K."/>
            <person name="Rao N.S."/>
            <person name="Saiserr L."/>
            <person name="Jagannadham M.V."/>
            <person name="Kumar G.S."/>
            <person name="Reddy G."/>
            <person name="Bhargava P.M."/>
        </authorList>
    </citation>
    <scope>NUCLEOTIDE SEQUENCE [LARGE SCALE GENOMIC DNA]</scope>
    <source>
        <strain evidence="6 7">4BY</strain>
    </source>
</reference>
<evidence type="ECO:0000313" key="6">
    <source>
        <dbReference type="EMBL" id="KEQ30441.1"/>
    </source>
</evidence>
<keyword evidence="3" id="KW-0808">Transferase</keyword>
<dbReference type="GO" id="GO:0009007">
    <property type="term" value="F:site-specific DNA-methyltransferase (adenine-specific) activity"/>
    <property type="evidence" value="ECO:0007669"/>
    <property type="project" value="UniProtKB-EC"/>
</dbReference>
<dbReference type="AlphaFoldDB" id="A0A081PIB8"/>
<evidence type="ECO:0000256" key="4">
    <source>
        <dbReference type="ARBA" id="ARBA00047942"/>
    </source>
</evidence>
<organism evidence="6 7">
    <name type="scientific">Pedobacter antarcticus 4BY</name>
    <dbReference type="NCBI Taxonomy" id="1358423"/>
    <lineage>
        <taxon>Bacteria</taxon>
        <taxon>Pseudomonadati</taxon>
        <taxon>Bacteroidota</taxon>
        <taxon>Sphingobacteriia</taxon>
        <taxon>Sphingobacteriales</taxon>
        <taxon>Sphingobacteriaceae</taxon>
        <taxon>Pedobacter</taxon>
    </lineage>
</organism>